<organism evidence="1 2">
    <name type="scientific">Pluteus cervinus</name>
    <dbReference type="NCBI Taxonomy" id="181527"/>
    <lineage>
        <taxon>Eukaryota</taxon>
        <taxon>Fungi</taxon>
        <taxon>Dikarya</taxon>
        <taxon>Basidiomycota</taxon>
        <taxon>Agaricomycotina</taxon>
        <taxon>Agaricomycetes</taxon>
        <taxon>Agaricomycetidae</taxon>
        <taxon>Agaricales</taxon>
        <taxon>Pluteineae</taxon>
        <taxon>Pluteaceae</taxon>
        <taxon>Pluteus</taxon>
    </lineage>
</organism>
<proteinExistence type="predicted"/>
<keyword evidence="2" id="KW-1185">Reference proteome</keyword>
<dbReference type="Proteomes" id="UP000308600">
    <property type="component" value="Unassembled WGS sequence"/>
</dbReference>
<protein>
    <submittedName>
        <fullName evidence="1">Uncharacterized protein</fullName>
    </submittedName>
</protein>
<reference evidence="1 2" key="1">
    <citation type="journal article" date="2019" name="Nat. Ecol. Evol.">
        <title>Megaphylogeny resolves global patterns of mushroom evolution.</title>
        <authorList>
            <person name="Varga T."/>
            <person name="Krizsan K."/>
            <person name="Foldi C."/>
            <person name="Dima B."/>
            <person name="Sanchez-Garcia M."/>
            <person name="Sanchez-Ramirez S."/>
            <person name="Szollosi G.J."/>
            <person name="Szarkandi J.G."/>
            <person name="Papp V."/>
            <person name="Albert L."/>
            <person name="Andreopoulos W."/>
            <person name="Angelini C."/>
            <person name="Antonin V."/>
            <person name="Barry K.W."/>
            <person name="Bougher N.L."/>
            <person name="Buchanan P."/>
            <person name="Buyck B."/>
            <person name="Bense V."/>
            <person name="Catcheside P."/>
            <person name="Chovatia M."/>
            <person name="Cooper J."/>
            <person name="Damon W."/>
            <person name="Desjardin D."/>
            <person name="Finy P."/>
            <person name="Geml J."/>
            <person name="Haridas S."/>
            <person name="Hughes K."/>
            <person name="Justo A."/>
            <person name="Karasinski D."/>
            <person name="Kautmanova I."/>
            <person name="Kiss B."/>
            <person name="Kocsube S."/>
            <person name="Kotiranta H."/>
            <person name="LaButti K.M."/>
            <person name="Lechner B.E."/>
            <person name="Liimatainen K."/>
            <person name="Lipzen A."/>
            <person name="Lukacs Z."/>
            <person name="Mihaltcheva S."/>
            <person name="Morgado L.N."/>
            <person name="Niskanen T."/>
            <person name="Noordeloos M.E."/>
            <person name="Ohm R.A."/>
            <person name="Ortiz-Santana B."/>
            <person name="Ovrebo C."/>
            <person name="Racz N."/>
            <person name="Riley R."/>
            <person name="Savchenko A."/>
            <person name="Shiryaev A."/>
            <person name="Soop K."/>
            <person name="Spirin V."/>
            <person name="Szebenyi C."/>
            <person name="Tomsovsky M."/>
            <person name="Tulloss R.E."/>
            <person name="Uehling J."/>
            <person name="Grigoriev I.V."/>
            <person name="Vagvolgyi C."/>
            <person name="Papp T."/>
            <person name="Martin F.M."/>
            <person name="Miettinen O."/>
            <person name="Hibbett D.S."/>
            <person name="Nagy L.G."/>
        </authorList>
    </citation>
    <scope>NUCLEOTIDE SEQUENCE [LARGE SCALE GENOMIC DNA]</scope>
    <source>
        <strain evidence="1 2">NL-1719</strain>
    </source>
</reference>
<name>A0ACD3AAX5_9AGAR</name>
<dbReference type="EMBL" id="ML208544">
    <property type="protein sequence ID" value="TFK63033.1"/>
    <property type="molecule type" value="Genomic_DNA"/>
</dbReference>
<sequence>MTPDIAETYGALLLGALFAAGLSGILLVQVVVYFKLYPDDPSGLKFWVLVSWLFDLLHTGFIWATLWGYFVKHFGVSDQIAFIPIEIPITVILTAISTFLVHCFFVHRIFLLSNRNQYITTPIFIMVFARLFFASVSSTEMIRLHTFNAFATRVGFTFTSGLALSSGADILITMSLFVLLRQSRSDTSRGLQEVIDSLILYTLEIGSLTAAVTIATMICWLYMNNNLIFLGLHFVIEKLYANSFLATLNSRHPLRQVPSGFTTSELPSSTNNQKRESGRLLLNQYRPRSGRNQLGSLDWEFFKTIDTEVGSSNQYMPPHSAPREASLRHVSTKVHRGTQHDWETITIGTDSN</sequence>
<evidence type="ECO:0000313" key="2">
    <source>
        <dbReference type="Proteomes" id="UP000308600"/>
    </source>
</evidence>
<accession>A0ACD3AAX5</accession>
<evidence type="ECO:0000313" key="1">
    <source>
        <dbReference type="EMBL" id="TFK63033.1"/>
    </source>
</evidence>
<gene>
    <name evidence="1" type="ORF">BDN72DRAFT_340415</name>
</gene>